<dbReference type="InterPro" id="IPR043472">
    <property type="entry name" value="Macro_dom-like"/>
</dbReference>
<feature type="domain" description="Macro" evidence="1">
    <location>
        <begin position="1"/>
        <end position="175"/>
    </location>
</feature>
<dbReference type="EMBL" id="QRYQ01000002">
    <property type="protein sequence ID" value="RGU93751.1"/>
    <property type="molecule type" value="Genomic_DNA"/>
</dbReference>
<dbReference type="PANTHER" id="PTHR11106:SF27">
    <property type="entry name" value="MACRO DOMAIN-CONTAINING PROTEIN"/>
    <property type="match status" value="1"/>
</dbReference>
<dbReference type="Gene3D" id="3.40.220.10">
    <property type="entry name" value="Leucine Aminopeptidase, subunit E, domain 1"/>
    <property type="match status" value="1"/>
</dbReference>
<evidence type="ECO:0000313" key="3">
    <source>
        <dbReference type="EMBL" id="RHB08572.1"/>
    </source>
</evidence>
<reference evidence="4 5" key="1">
    <citation type="submission" date="2018-08" db="EMBL/GenBank/DDBJ databases">
        <title>A genome reference for cultivated species of the human gut microbiota.</title>
        <authorList>
            <person name="Zou Y."/>
            <person name="Xue W."/>
            <person name="Luo G."/>
        </authorList>
    </citation>
    <scope>NUCLEOTIDE SEQUENCE [LARGE SCALE GENOMIC DNA]</scope>
    <source>
        <strain evidence="2 4">AF15-20</strain>
        <strain evidence="3 5">AM42-13AC</strain>
    </source>
</reference>
<dbReference type="PANTHER" id="PTHR11106">
    <property type="entry name" value="GANGLIOSIDE INDUCED DIFFERENTIATION ASSOCIATED PROTEIN 2-RELATED"/>
    <property type="match status" value="1"/>
</dbReference>
<dbReference type="PROSITE" id="PS51154">
    <property type="entry name" value="MACRO"/>
    <property type="match status" value="1"/>
</dbReference>
<dbReference type="InterPro" id="IPR002589">
    <property type="entry name" value="Macro_dom"/>
</dbReference>
<evidence type="ECO:0000313" key="4">
    <source>
        <dbReference type="Proteomes" id="UP000265489"/>
    </source>
</evidence>
<dbReference type="SUPFAM" id="SSF52949">
    <property type="entry name" value="Macro domain-like"/>
    <property type="match status" value="1"/>
</dbReference>
<evidence type="ECO:0000259" key="1">
    <source>
        <dbReference type="PROSITE" id="PS51154"/>
    </source>
</evidence>
<accession>A0A395W9A9</accession>
<evidence type="ECO:0000313" key="2">
    <source>
        <dbReference type="EMBL" id="RGU93751.1"/>
    </source>
</evidence>
<organism evidence="2 4">
    <name type="scientific">Holdemanella biformis</name>
    <dbReference type="NCBI Taxonomy" id="1735"/>
    <lineage>
        <taxon>Bacteria</taxon>
        <taxon>Bacillati</taxon>
        <taxon>Bacillota</taxon>
        <taxon>Erysipelotrichia</taxon>
        <taxon>Erysipelotrichales</taxon>
        <taxon>Erysipelotrichaceae</taxon>
        <taxon>Holdemanella</taxon>
    </lineage>
</organism>
<dbReference type="Proteomes" id="UP000285288">
    <property type="component" value="Unassembled WGS sequence"/>
</dbReference>
<name>A0A395W9A9_9FIRM</name>
<dbReference type="GeneID" id="66578552"/>
<sequence>MISTLKGNIALLDFDLIVDPTNQQVLPMQGVSAQIFHQAGSEMMKACQELNGLEVGKAKMTKAFNLPCKAVIHTCGPRYMDGTHNEDEYLAACYWNSMALAYDYMRKNDMESINIAFPCISTGINAYPNHEACVIAIQTVKRLMNKFPETKAIHVCFVCDKTEDYMLYKEALRLR</sequence>
<dbReference type="SMART" id="SM00506">
    <property type="entry name" value="A1pp"/>
    <property type="match status" value="1"/>
</dbReference>
<protein>
    <submittedName>
        <fullName evidence="2">Macro domain-containing protein</fullName>
    </submittedName>
</protein>
<dbReference type="RefSeq" id="WP_118010816.1">
    <property type="nucleotide sequence ID" value="NZ_CATXNH010000007.1"/>
</dbReference>
<comment type="caution">
    <text evidence="2">The sequence shown here is derived from an EMBL/GenBank/DDBJ whole genome shotgun (WGS) entry which is preliminary data.</text>
</comment>
<proteinExistence type="predicted"/>
<dbReference type="Proteomes" id="UP000265489">
    <property type="component" value="Unassembled WGS sequence"/>
</dbReference>
<gene>
    <name evidence="3" type="ORF">DW907_02835</name>
    <name evidence="2" type="ORF">DWW32_01695</name>
</gene>
<evidence type="ECO:0000313" key="5">
    <source>
        <dbReference type="Proteomes" id="UP000285288"/>
    </source>
</evidence>
<dbReference type="Pfam" id="PF01661">
    <property type="entry name" value="Macro"/>
    <property type="match status" value="1"/>
</dbReference>
<dbReference type="EMBL" id="QSGD01000006">
    <property type="protein sequence ID" value="RHB08572.1"/>
    <property type="molecule type" value="Genomic_DNA"/>
</dbReference>
<dbReference type="AlphaFoldDB" id="A0A395W9A9"/>